<dbReference type="EMBL" id="FZNR01000018">
    <property type="protein sequence ID" value="SNS58382.1"/>
    <property type="molecule type" value="Genomic_DNA"/>
</dbReference>
<dbReference type="Proteomes" id="UP000198415">
    <property type="component" value="Unassembled WGS sequence"/>
</dbReference>
<dbReference type="Pfam" id="PF03756">
    <property type="entry name" value="AfsA"/>
    <property type="match status" value="1"/>
</dbReference>
<gene>
    <name evidence="3" type="ORF">SAMN06264365_118170</name>
</gene>
<name>A0A239FQ98_9ACTN</name>
<evidence type="ECO:0000313" key="4">
    <source>
        <dbReference type="Proteomes" id="UP000198415"/>
    </source>
</evidence>
<accession>A0A239FQ98</accession>
<protein>
    <submittedName>
        <fullName evidence="3">A-factor biosynthesis hotdog domain-containing protein</fullName>
    </submittedName>
</protein>
<dbReference type="AlphaFoldDB" id="A0A239FQ98"/>
<organism evidence="3 4">
    <name type="scientific">Actinoplanes regularis</name>
    <dbReference type="NCBI Taxonomy" id="52697"/>
    <lineage>
        <taxon>Bacteria</taxon>
        <taxon>Bacillati</taxon>
        <taxon>Actinomycetota</taxon>
        <taxon>Actinomycetes</taxon>
        <taxon>Micromonosporales</taxon>
        <taxon>Micromonosporaceae</taxon>
        <taxon>Actinoplanes</taxon>
    </lineage>
</organism>
<evidence type="ECO:0000313" key="3">
    <source>
        <dbReference type="EMBL" id="SNS58382.1"/>
    </source>
</evidence>
<evidence type="ECO:0000256" key="1">
    <source>
        <dbReference type="SAM" id="MobiDB-lite"/>
    </source>
</evidence>
<proteinExistence type="predicted"/>
<dbReference type="RefSeq" id="WP_203833278.1">
    <property type="nucleotide sequence ID" value="NZ_BOMU01000078.1"/>
</dbReference>
<feature type="region of interest" description="Disordered" evidence="1">
    <location>
        <begin position="1"/>
        <end position="26"/>
    </location>
</feature>
<dbReference type="InterPro" id="IPR005509">
    <property type="entry name" value="AfsA_hotdog_dom"/>
</dbReference>
<reference evidence="3 4" key="1">
    <citation type="submission" date="2017-06" db="EMBL/GenBank/DDBJ databases">
        <authorList>
            <person name="Kim H.J."/>
            <person name="Triplett B.A."/>
        </authorList>
    </citation>
    <scope>NUCLEOTIDE SEQUENCE [LARGE SCALE GENOMIC DNA]</scope>
    <source>
        <strain evidence="3 4">DSM 43151</strain>
    </source>
</reference>
<feature type="domain" description="A-factor biosynthesis hotdog" evidence="2">
    <location>
        <begin position="27"/>
        <end position="58"/>
    </location>
</feature>
<sequence>MKQRSPATALRDDAPPGLLGPVDRLPGTGDRMARLRVDQSDPFYFDHPLDHVPGMLLVCGMVELARTCADDDYDGRVRGAMTFRNVCELDPAPTLLLSGGTERGDVQIIQDSVTVADGWFEFSPAADVPGRDCRIEASRSVPASAALVHRARDENIMIGDPWHSGGYVNALVLPPPREHRLAGHRPGMHAAEHLLEAGRQFSTWLPHRIARWPLDACMLWIGVTADLPVRLPRSLAVALRWREAPITSAKAKFHLDLVPADGQGPALGSLRFASKTLSPAEYARFRDNRRTTS</sequence>
<keyword evidence="4" id="KW-1185">Reference proteome</keyword>
<evidence type="ECO:0000259" key="2">
    <source>
        <dbReference type="Pfam" id="PF03756"/>
    </source>
</evidence>